<evidence type="ECO:0000256" key="1">
    <source>
        <dbReference type="ARBA" id="ARBA00010396"/>
    </source>
</evidence>
<feature type="binding site" evidence="6">
    <location>
        <position position="113"/>
    </location>
    <ligand>
        <name>S-adenosyl-L-methionine</name>
        <dbReference type="ChEBI" id="CHEBI:59789"/>
    </ligand>
</feature>
<dbReference type="HAMAP" id="MF_01007">
    <property type="entry name" value="16SrRNA_methyltr_H"/>
    <property type="match status" value="1"/>
</dbReference>
<feature type="binding site" evidence="6">
    <location>
        <position position="62"/>
    </location>
    <ligand>
        <name>S-adenosyl-L-methionine</name>
        <dbReference type="ChEBI" id="CHEBI:59789"/>
    </ligand>
</feature>
<dbReference type="GO" id="GO:0005737">
    <property type="term" value="C:cytoplasm"/>
    <property type="evidence" value="ECO:0007669"/>
    <property type="project" value="UniProtKB-SubCell"/>
</dbReference>
<keyword evidence="2 6" id="KW-0698">rRNA processing</keyword>
<evidence type="ECO:0000256" key="5">
    <source>
        <dbReference type="ARBA" id="ARBA00022691"/>
    </source>
</evidence>
<evidence type="ECO:0000313" key="7">
    <source>
        <dbReference type="EMBL" id="QIE57645.1"/>
    </source>
</evidence>
<dbReference type="Proteomes" id="UP000503336">
    <property type="component" value="Chromosome"/>
</dbReference>
<feature type="binding site" evidence="6">
    <location>
        <position position="89"/>
    </location>
    <ligand>
        <name>S-adenosyl-L-methionine</name>
        <dbReference type="ChEBI" id="CHEBI:59789"/>
    </ligand>
</feature>
<proteinExistence type="inferred from homology"/>
<dbReference type="GO" id="GO:0070475">
    <property type="term" value="P:rRNA base methylation"/>
    <property type="evidence" value="ECO:0007669"/>
    <property type="project" value="UniProtKB-UniRule"/>
</dbReference>
<dbReference type="EC" id="2.1.1.199" evidence="6"/>
<feature type="binding site" evidence="6">
    <location>
        <position position="106"/>
    </location>
    <ligand>
        <name>S-adenosyl-L-methionine</name>
        <dbReference type="ChEBI" id="CHEBI:59789"/>
    </ligand>
</feature>
<organism evidence="7 8">
    <name type="scientific">Pikeienuella piscinae</name>
    <dbReference type="NCBI Taxonomy" id="2748098"/>
    <lineage>
        <taxon>Bacteria</taxon>
        <taxon>Pseudomonadati</taxon>
        <taxon>Pseudomonadota</taxon>
        <taxon>Alphaproteobacteria</taxon>
        <taxon>Rhodobacterales</taxon>
        <taxon>Paracoccaceae</taxon>
        <taxon>Pikeienuella</taxon>
    </lineage>
</organism>
<feature type="binding site" evidence="6">
    <location>
        <begin position="44"/>
        <end position="46"/>
    </location>
    <ligand>
        <name>S-adenosyl-L-methionine</name>
        <dbReference type="ChEBI" id="CHEBI:59789"/>
    </ligand>
</feature>
<dbReference type="Gene3D" id="3.40.50.150">
    <property type="entry name" value="Vaccinia Virus protein VP39"/>
    <property type="match status" value="1"/>
</dbReference>
<name>A0A7M3T6L4_9RHOB</name>
<evidence type="ECO:0000256" key="2">
    <source>
        <dbReference type="ARBA" id="ARBA00022552"/>
    </source>
</evidence>
<comment type="subcellular location">
    <subcellularLocation>
        <location evidence="6">Cytoplasm</location>
    </subcellularLocation>
</comment>
<dbReference type="KEGG" id="hdh:G5B40_20630"/>
<dbReference type="PANTHER" id="PTHR11265">
    <property type="entry name" value="S-ADENOSYL-METHYLTRANSFERASE MRAW"/>
    <property type="match status" value="1"/>
</dbReference>
<evidence type="ECO:0000256" key="4">
    <source>
        <dbReference type="ARBA" id="ARBA00022679"/>
    </source>
</evidence>
<comment type="similarity">
    <text evidence="1 6">Belongs to the methyltransferase superfamily. RsmH family.</text>
</comment>
<dbReference type="InterPro" id="IPR002903">
    <property type="entry name" value="RsmH"/>
</dbReference>
<sequence length="338" mass="35555">MTAPALSALAAARALHDPVMLQEVLTVMEPALAGVILDGTFGAGGYASALLDAGAARVIALDRDPEAVARGREWAPAYEGRLEIVEGRFGDLDRLIEEPLAGVVLDIGVSSMQIDEARRGFSFQKDGPLDMRMGGAGPSAADLVNDAPEAELADIFFLYGEERGARRLARAIARARADAPITGTLALATLIERNAPRPKPGRPHAATRVFQALRIAVNDELGELARGLSAAEARLAPGGVLAVVTFHSLEDRIVKRFLRIRGGAAPGVSRHAPEAKAHPPGFEIITRKALEPSAEEIARNPRARSARLRAARRTGAPAARVESAALGLPRIRAAGGDG</sequence>
<keyword evidence="6" id="KW-0963">Cytoplasm</keyword>
<gene>
    <name evidence="6 7" type="primary">rsmH</name>
    <name evidence="7" type="ORF">G5B40_20630</name>
</gene>
<accession>A0A7M3T6L4</accession>
<dbReference type="SUPFAM" id="SSF81799">
    <property type="entry name" value="Putative methyltransferase TM0872, insert domain"/>
    <property type="match status" value="1"/>
</dbReference>
<comment type="function">
    <text evidence="6">Specifically methylates the N4 position of cytidine in position 1402 (C1402) of 16S rRNA.</text>
</comment>
<dbReference type="PIRSF" id="PIRSF004486">
    <property type="entry name" value="MraW"/>
    <property type="match status" value="1"/>
</dbReference>
<keyword evidence="4 6" id="KW-0808">Transferase</keyword>
<comment type="catalytic activity">
    <reaction evidence="6">
        <text>cytidine(1402) in 16S rRNA + S-adenosyl-L-methionine = N(4)-methylcytidine(1402) in 16S rRNA + S-adenosyl-L-homocysteine + H(+)</text>
        <dbReference type="Rhea" id="RHEA:42928"/>
        <dbReference type="Rhea" id="RHEA-COMP:10286"/>
        <dbReference type="Rhea" id="RHEA-COMP:10287"/>
        <dbReference type="ChEBI" id="CHEBI:15378"/>
        <dbReference type="ChEBI" id="CHEBI:57856"/>
        <dbReference type="ChEBI" id="CHEBI:59789"/>
        <dbReference type="ChEBI" id="CHEBI:74506"/>
        <dbReference type="ChEBI" id="CHEBI:82748"/>
        <dbReference type="EC" id="2.1.1.199"/>
    </reaction>
</comment>
<dbReference type="CDD" id="cd02440">
    <property type="entry name" value="AdoMet_MTases"/>
    <property type="match status" value="1"/>
</dbReference>
<reference evidence="7 8" key="1">
    <citation type="submission" date="2020-02" db="EMBL/GenBank/DDBJ databases">
        <title>complete genome sequence of Rhodobacteraceae bacterium.</title>
        <authorList>
            <person name="Park J."/>
            <person name="Kim Y.-S."/>
            <person name="Kim K.-H."/>
        </authorList>
    </citation>
    <scope>NUCLEOTIDE SEQUENCE [LARGE SCALE GENOMIC DNA]</scope>
    <source>
        <strain evidence="7 8">RR4-56</strain>
    </source>
</reference>
<dbReference type="GO" id="GO:0071424">
    <property type="term" value="F:rRNA (cytosine-N4-)-methyltransferase activity"/>
    <property type="evidence" value="ECO:0007669"/>
    <property type="project" value="UniProtKB-UniRule"/>
</dbReference>
<dbReference type="AlphaFoldDB" id="A0A7M3T6L4"/>
<dbReference type="Pfam" id="PF01795">
    <property type="entry name" value="Methyltransf_5"/>
    <property type="match status" value="1"/>
</dbReference>
<dbReference type="RefSeq" id="WP_165102945.1">
    <property type="nucleotide sequence ID" value="NZ_CP049056.1"/>
</dbReference>
<dbReference type="SUPFAM" id="SSF53335">
    <property type="entry name" value="S-adenosyl-L-methionine-dependent methyltransferases"/>
    <property type="match status" value="1"/>
</dbReference>
<dbReference type="PANTHER" id="PTHR11265:SF0">
    <property type="entry name" value="12S RRNA N4-METHYLCYTIDINE METHYLTRANSFERASE"/>
    <property type="match status" value="1"/>
</dbReference>
<dbReference type="InterPro" id="IPR029063">
    <property type="entry name" value="SAM-dependent_MTases_sf"/>
</dbReference>
<evidence type="ECO:0000256" key="6">
    <source>
        <dbReference type="HAMAP-Rule" id="MF_01007"/>
    </source>
</evidence>
<keyword evidence="5 6" id="KW-0949">S-adenosyl-L-methionine</keyword>
<keyword evidence="3 6" id="KW-0489">Methyltransferase</keyword>
<dbReference type="NCBIfam" id="TIGR00006">
    <property type="entry name" value="16S rRNA (cytosine(1402)-N(4))-methyltransferase RsmH"/>
    <property type="match status" value="1"/>
</dbReference>
<dbReference type="InterPro" id="IPR023397">
    <property type="entry name" value="SAM-dep_MeTrfase_MraW_recog"/>
</dbReference>
<protein>
    <recommendedName>
        <fullName evidence="6">Ribosomal RNA small subunit methyltransferase H</fullName>
        <ecNumber evidence="6">2.1.1.199</ecNumber>
    </recommendedName>
    <alternativeName>
        <fullName evidence="6">16S rRNA m(4)C1402 methyltransferase</fullName>
    </alternativeName>
    <alternativeName>
        <fullName evidence="6">rRNA (cytosine-N(4)-)-methyltransferase RsmH</fullName>
    </alternativeName>
</protein>
<dbReference type="EMBL" id="CP049056">
    <property type="protein sequence ID" value="QIE57645.1"/>
    <property type="molecule type" value="Genomic_DNA"/>
</dbReference>
<dbReference type="Gene3D" id="1.10.150.170">
    <property type="entry name" value="Putative methyltransferase TM0872, insert domain"/>
    <property type="match status" value="1"/>
</dbReference>
<evidence type="ECO:0000256" key="3">
    <source>
        <dbReference type="ARBA" id="ARBA00022603"/>
    </source>
</evidence>
<evidence type="ECO:0000313" key="8">
    <source>
        <dbReference type="Proteomes" id="UP000503336"/>
    </source>
</evidence>
<keyword evidence="8" id="KW-1185">Reference proteome</keyword>